<keyword evidence="4" id="KW-0378">Hydrolase</keyword>
<feature type="domain" description="DUF1907" evidence="7">
    <location>
        <begin position="53"/>
        <end position="199"/>
    </location>
</feature>
<evidence type="ECO:0000256" key="2">
    <source>
        <dbReference type="ARBA" id="ARBA00011245"/>
    </source>
</evidence>
<dbReference type="EMBL" id="QOIP01000012">
    <property type="protein sequence ID" value="RLU16117.1"/>
    <property type="molecule type" value="Genomic_DNA"/>
</dbReference>
<evidence type="ECO:0000256" key="4">
    <source>
        <dbReference type="ARBA" id="ARBA00022801"/>
    </source>
</evidence>
<dbReference type="GO" id="GO:0008270">
    <property type="term" value="F:zinc ion binding"/>
    <property type="evidence" value="ECO:0007669"/>
    <property type="project" value="TreeGrafter"/>
</dbReference>
<keyword evidence="6" id="KW-0539">Nucleus</keyword>
<sequence length="243" mass="27350">MFRILVLAFNSKKDCIMDEENVAVPQELAALLDHYPISTFNLYVPELERVINVLERGLRMNFREVTVDWIECPNLRECGFVAPGPGKVFKITARYRTGLLDFVSAIQILLPLMRNEGDPAWIGLDGIILVLGIPMLHHVTPPSYSSTNLYTMNQVQQWLKYRRVFDPMIAVGTIMSEDGYHTSSICPDVGSMEYFVFQVSWKSSLTNVHDCSLVFFSVTTVLPSRISIRACLAGVAVICILIA</sequence>
<evidence type="ECO:0000259" key="7">
    <source>
        <dbReference type="SMART" id="SM01168"/>
    </source>
</evidence>
<comment type="subunit">
    <text evidence="2">Monomer.</text>
</comment>
<dbReference type="InterPro" id="IPR015021">
    <property type="entry name" value="C11orf54_DUF1907"/>
</dbReference>
<accession>A0A3L8D6M2</accession>
<dbReference type="PANTHER" id="PTHR13204:SF1">
    <property type="entry name" value="ESTER HYDROLASE C11ORF54"/>
    <property type="match status" value="1"/>
</dbReference>
<dbReference type="Proteomes" id="UP000279307">
    <property type="component" value="Chromosome 12"/>
</dbReference>
<reference evidence="8" key="1">
    <citation type="journal article" date="2018" name="Genome Res.">
        <title>The genomic architecture and molecular evolution of ant odorant receptors.</title>
        <authorList>
            <person name="McKenzie S.K."/>
            <person name="Kronauer D.J.C."/>
        </authorList>
    </citation>
    <scope>NUCLEOTIDE SEQUENCE [LARGE SCALE GENOMIC DNA]</scope>
    <source>
        <strain evidence="8">Clonal line C1</strain>
    </source>
</reference>
<reference evidence="8" key="2">
    <citation type="submission" date="2018-07" db="EMBL/GenBank/DDBJ databases">
        <authorList>
            <person name="Mckenzie S.K."/>
            <person name="Kronauer D.J.C."/>
        </authorList>
    </citation>
    <scope>NUCLEOTIDE SEQUENCE</scope>
    <source>
        <strain evidence="8">Clonal line C1</strain>
    </source>
</reference>
<dbReference type="PANTHER" id="PTHR13204">
    <property type="entry name" value="PTD012 PROTEIN"/>
    <property type="match status" value="1"/>
</dbReference>
<dbReference type="OrthoDB" id="7441093at2759"/>
<comment type="subcellular location">
    <subcellularLocation>
        <location evidence="1">Nucleus</location>
    </subcellularLocation>
</comment>
<evidence type="ECO:0000256" key="1">
    <source>
        <dbReference type="ARBA" id="ARBA00004123"/>
    </source>
</evidence>
<evidence type="ECO:0000256" key="3">
    <source>
        <dbReference type="ARBA" id="ARBA00022723"/>
    </source>
</evidence>
<dbReference type="SUPFAM" id="SSF117856">
    <property type="entry name" value="AF0104/ALDC/Ptd012-like"/>
    <property type="match status" value="2"/>
</dbReference>
<evidence type="ECO:0000256" key="5">
    <source>
        <dbReference type="ARBA" id="ARBA00022833"/>
    </source>
</evidence>
<dbReference type="Pfam" id="PF08925">
    <property type="entry name" value="DUF1907"/>
    <property type="match status" value="1"/>
</dbReference>
<keyword evidence="5" id="KW-0862">Zinc</keyword>
<evidence type="ECO:0000256" key="6">
    <source>
        <dbReference type="ARBA" id="ARBA00023242"/>
    </source>
</evidence>
<gene>
    <name evidence="8" type="ORF">DMN91_011876</name>
</gene>
<dbReference type="GO" id="GO:0016788">
    <property type="term" value="F:hydrolase activity, acting on ester bonds"/>
    <property type="evidence" value="ECO:0007669"/>
    <property type="project" value="TreeGrafter"/>
</dbReference>
<dbReference type="GO" id="GO:0005634">
    <property type="term" value="C:nucleus"/>
    <property type="evidence" value="ECO:0007669"/>
    <property type="project" value="UniProtKB-SubCell"/>
</dbReference>
<dbReference type="AlphaFoldDB" id="A0A3L8D6M2"/>
<evidence type="ECO:0000313" key="8">
    <source>
        <dbReference type="EMBL" id="RLU16117.1"/>
    </source>
</evidence>
<organism evidence="8">
    <name type="scientific">Ooceraea biroi</name>
    <name type="common">Clonal raider ant</name>
    <name type="synonym">Cerapachys biroi</name>
    <dbReference type="NCBI Taxonomy" id="2015173"/>
    <lineage>
        <taxon>Eukaryota</taxon>
        <taxon>Metazoa</taxon>
        <taxon>Ecdysozoa</taxon>
        <taxon>Arthropoda</taxon>
        <taxon>Hexapoda</taxon>
        <taxon>Insecta</taxon>
        <taxon>Pterygota</taxon>
        <taxon>Neoptera</taxon>
        <taxon>Endopterygota</taxon>
        <taxon>Hymenoptera</taxon>
        <taxon>Apocrita</taxon>
        <taxon>Aculeata</taxon>
        <taxon>Formicoidea</taxon>
        <taxon>Formicidae</taxon>
        <taxon>Dorylinae</taxon>
        <taxon>Ooceraea</taxon>
    </lineage>
</organism>
<dbReference type="SMART" id="SM01168">
    <property type="entry name" value="DUF1907"/>
    <property type="match status" value="1"/>
</dbReference>
<protein>
    <recommendedName>
        <fullName evidence="7">DUF1907 domain-containing protein</fullName>
    </recommendedName>
</protein>
<name>A0A3L8D6M2_OOCBI</name>
<keyword evidence="3" id="KW-0479">Metal-binding</keyword>
<comment type="caution">
    <text evidence="8">The sequence shown here is derived from an EMBL/GenBank/DDBJ whole genome shotgun (WGS) entry which is preliminary data.</text>
</comment>
<proteinExistence type="predicted"/>